<dbReference type="InterPro" id="IPR004700">
    <property type="entry name" value="PTS_IIC_man"/>
</dbReference>
<keyword evidence="7 9" id="KW-1133">Transmembrane helix</keyword>
<feature type="transmembrane region" description="Helical" evidence="9">
    <location>
        <begin position="138"/>
        <end position="163"/>
    </location>
</feature>
<accession>A0A645C7T3</accession>
<dbReference type="AlphaFoldDB" id="A0A645C7T3"/>
<sequence length="260" mass="27745">MTTFQALFLLVLTCIAGYDAYGMQLQFFTSKVVIGFLLGLVFGDVKTGLYLGGTLQLMSMGVVGLAGASVPNYTVATLVAVPIAVAAGGSVEAGLAIGIPVAMLYVQLDIIHKILNGFVARWSQNYCNKKEFGKMNSILWLGTVMQVLTYLIPVAISVFIGVSAINDILAVLPDWFMGGLKVAGKILPVVGIAMLLNYMPAKKYINYLIIGFVLYAYLNVKMLGVALVGFALAFKFFKDELYKSKHTGAAAVNGGVSGDE</sequence>
<evidence type="ECO:0000256" key="7">
    <source>
        <dbReference type="ARBA" id="ARBA00022989"/>
    </source>
</evidence>
<feature type="transmembrane region" description="Helical" evidence="9">
    <location>
        <begin position="49"/>
        <end position="70"/>
    </location>
</feature>
<gene>
    <name evidence="10" type="primary">sorC_9</name>
    <name evidence="10" type="ORF">SDC9_117025</name>
</gene>
<dbReference type="EMBL" id="VSSQ01023255">
    <property type="protein sequence ID" value="MPM70074.1"/>
    <property type="molecule type" value="Genomic_DNA"/>
</dbReference>
<dbReference type="PROSITE" id="PS51106">
    <property type="entry name" value="PTS_EIIC_TYPE_4"/>
    <property type="match status" value="1"/>
</dbReference>
<evidence type="ECO:0000256" key="5">
    <source>
        <dbReference type="ARBA" id="ARBA00022683"/>
    </source>
</evidence>
<evidence type="ECO:0000256" key="1">
    <source>
        <dbReference type="ARBA" id="ARBA00004651"/>
    </source>
</evidence>
<dbReference type="InterPro" id="IPR050303">
    <property type="entry name" value="GatZ_KbaZ_carbometab"/>
</dbReference>
<keyword evidence="6 9" id="KW-0812">Transmembrane</keyword>
<dbReference type="Pfam" id="PF03609">
    <property type="entry name" value="EII-Sor"/>
    <property type="match status" value="1"/>
</dbReference>
<evidence type="ECO:0000256" key="9">
    <source>
        <dbReference type="SAM" id="Phobius"/>
    </source>
</evidence>
<reference evidence="10" key="1">
    <citation type="submission" date="2019-08" db="EMBL/GenBank/DDBJ databases">
        <authorList>
            <person name="Kucharzyk K."/>
            <person name="Murdoch R.W."/>
            <person name="Higgins S."/>
            <person name="Loffler F."/>
        </authorList>
    </citation>
    <scope>NUCLEOTIDE SEQUENCE</scope>
</reference>
<evidence type="ECO:0000256" key="8">
    <source>
        <dbReference type="ARBA" id="ARBA00023136"/>
    </source>
</evidence>
<dbReference type="PANTHER" id="PTHR32502:SF28">
    <property type="entry name" value="PHOSPHOTRANSFERASE SYSTEM SUGAR-SPECIFIC EIIC COMPONENT"/>
    <property type="match status" value="1"/>
</dbReference>
<evidence type="ECO:0000256" key="3">
    <source>
        <dbReference type="ARBA" id="ARBA00022475"/>
    </source>
</evidence>
<keyword evidence="3" id="KW-1003">Cell membrane</keyword>
<comment type="caution">
    <text evidence="10">The sequence shown here is derived from an EMBL/GenBank/DDBJ whole genome shotgun (WGS) entry which is preliminary data.</text>
</comment>
<protein>
    <submittedName>
        <fullName evidence="10">PTS system sorbose-specific EIIC component</fullName>
    </submittedName>
</protein>
<keyword evidence="2" id="KW-0813">Transport</keyword>
<evidence type="ECO:0000313" key="10">
    <source>
        <dbReference type="EMBL" id="MPM70074.1"/>
    </source>
</evidence>
<dbReference type="GO" id="GO:0009401">
    <property type="term" value="P:phosphoenolpyruvate-dependent sugar phosphotransferase system"/>
    <property type="evidence" value="ECO:0007669"/>
    <property type="project" value="UniProtKB-KW"/>
</dbReference>
<feature type="transmembrane region" description="Helical" evidence="9">
    <location>
        <begin position="26"/>
        <end position="42"/>
    </location>
</feature>
<name>A0A645C7T3_9ZZZZ</name>
<organism evidence="10">
    <name type="scientific">bioreactor metagenome</name>
    <dbReference type="NCBI Taxonomy" id="1076179"/>
    <lineage>
        <taxon>unclassified sequences</taxon>
        <taxon>metagenomes</taxon>
        <taxon>ecological metagenomes</taxon>
    </lineage>
</organism>
<feature type="transmembrane region" description="Helical" evidence="9">
    <location>
        <begin position="175"/>
        <end position="196"/>
    </location>
</feature>
<feature type="transmembrane region" description="Helical" evidence="9">
    <location>
        <begin position="208"/>
        <end position="234"/>
    </location>
</feature>
<dbReference type="PANTHER" id="PTHR32502">
    <property type="entry name" value="N-ACETYLGALACTOSAMINE PERMEASE II COMPONENT-RELATED"/>
    <property type="match status" value="1"/>
</dbReference>
<evidence type="ECO:0000256" key="2">
    <source>
        <dbReference type="ARBA" id="ARBA00022448"/>
    </source>
</evidence>
<keyword evidence="4" id="KW-0762">Sugar transport</keyword>
<keyword evidence="8 9" id="KW-0472">Membrane</keyword>
<keyword evidence="5" id="KW-0598">Phosphotransferase system</keyword>
<dbReference type="GO" id="GO:0005886">
    <property type="term" value="C:plasma membrane"/>
    <property type="evidence" value="ECO:0007669"/>
    <property type="project" value="UniProtKB-SubCell"/>
</dbReference>
<feature type="transmembrane region" description="Helical" evidence="9">
    <location>
        <begin position="76"/>
        <end position="106"/>
    </location>
</feature>
<proteinExistence type="predicted"/>
<evidence type="ECO:0000256" key="4">
    <source>
        <dbReference type="ARBA" id="ARBA00022597"/>
    </source>
</evidence>
<evidence type="ECO:0000256" key="6">
    <source>
        <dbReference type="ARBA" id="ARBA00022692"/>
    </source>
</evidence>
<comment type="subcellular location">
    <subcellularLocation>
        <location evidence="1">Cell membrane</location>
        <topology evidence="1">Multi-pass membrane protein</topology>
    </subcellularLocation>
</comment>